<dbReference type="GO" id="GO:0020037">
    <property type="term" value="F:heme binding"/>
    <property type="evidence" value="ECO:0007669"/>
    <property type="project" value="InterPro"/>
</dbReference>
<dbReference type="InterPro" id="IPR001128">
    <property type="entry name" value="Cyt_P450"/>
</dbReference>
<evidence type="ECO:0000256" key="7">
    <source>
        <dbReference type="ARBA" id="ARBA00022824"/>
    </source>
</evidence>
<comment type="subcellular location">
    <subcellularLocation>
        <location evidence="3">Endoplasmic reticulum membrane</location>
        <topology evidence="3">Peripheral membrane protein</topology>
    </subcellularLocation>
    <subcellularLocation>
        <location evidence="2">Microsome membrane</location>
        <topology evidence="2">Peripheral membrane protein</topology>
    </subcellularLocation>
</comment>
<evidence type="ECO:0000256" key="11">
    <source>
        <dbReference type="ARBA" id="ARBA00023033"/>
    </source>
</evidence>
<evidence type="ECO:0000256" key="1">
    <source>
        <dbReference type="ARBA" id="ARBA00001971"/>
    </source>
</evidence>
<feature type="binding site" description="axial binding residue" evidence="13">
    <location>
        <position position="449"/>
    </location>
    <ligand>
        <name>heme</name>
        <dbReference type="ChEBI" id="CHEBI:30413"/>
    </ligand>
    <ligandPart>
        <name>Fe</name>
        <dbReference type="ChEBI" id="CHEBI:18248"/>
    </ligandPart>
</feature>
<evidence type="ECO:0000256" key="9">
    <source>
        <dbReference type="ARBA" id="ARBA00023002"/>
    </source>
</evidence>
<organism evidence="15">
    <name type="scientific">Chironomus tentans</name>
    <name type="common">Midge</name>
    <name type="synonym">Camptochironomus tentans</name>
    <dbReference type="NCBI Taxonomy" id="7153"/>
    <lineage>
        <taxon>Eukaryota</taxon>
        <taxon>Metazoa</taxon>
        <taxon>Ecdysozoa</taxon>
        <taxon>Arthropoda</taxon>
        <taxon>Hexapoda</taxon>
        <taxon>Insecta</taxon>
        <taxon>Pterygota</taxon>
        <taxon>Neoptera</taxon>
        <taxon>Endopterygota</taxon>
        <taxon>Diptera</taxon>
        <taxon>Nematocera</taxon>
        <taxon>Chironomoidea</taxon>
        <taxon>Chironomidae</taxon>
        <taxon>Chironominae</taxon>
        <taxon>Chironomus</taxon>
    </lineage>
</organism>
<sequence length="504" mass="58421">MAFLSNFSLLNFYFIAAESTYFFKRQFSFFGRHNIPHLKPSIPFGNMKDVARTVHMLDRLQEIFDKLKNKGHVVGFYNLTDPVYIITDVELIKYITIKDFNNFTNRGVFVNEEDEPLTGHLFALEDERWHFLRNKLSPVFTSGKLKHMFLTINNLSKNLVDRFERMGKNGETVETKGVANRFTVDIISNVAFGMDANTLNDQHQDLLDIFKEIFGAEGPSLLYFFFLFAFPNLSKKLHLRQFSKKICDFFMEVVATNIRNREQRNDNRNDFLNMMIQLKNKGSIDGEISSETKKLTLNEVLAQAFVFFFAGSDTSSTAISFALTELAFNQDVQDKLRAELSEKTKDTNGDISYDLLHELTYLNQVVNETLRMHPSVPFAIRKAKEDYKVPEQNVIIKKNATLWIPIQCLHYDDRNWENPYKFDPDRFNPEEVAKKTLCYFPFGEGPRNCIGMRLGLMNVKVGVAKVIQNFKVTPDPKLKYPLELDPKSTSIEPIGKFPLKFERI</sequence>
<dbReference type="FunFam" id="1.10.630.10:FF:000042">
    <property type="entry name" value="Cytochrome P450"/>
    <property type="match status" value="1"/>
</dbReference>
<keyword evidence="8" id="KW-0492">Microsome</keyword>
<evidence type="ECO:0000256" key="6">
    <source>
        <dbReference type="ARBA" id="ARBA00022723"/>
    </source>
</evidence>
<name>A0A1W6R7I4_CHITE</name>
<dbReference type="GO" id="GO:0016705">
    <property type="term" value="F:oxidoreductase activity, acting on paired donors, with incorporation or reduction of molecular oxygen"/>
    <property type="evidence" value="ECO:0007669"/>
    <property type="project" value="InterPro"/>
</dbReference>
<keyword evidence="11 14" id="KW-0503">Monooxygenase</keyword>
<dbReference type="PANTHER" id="PTHR24292:SF100">
    <property type="entry name" value="CYTOCHROME P450 6A16, ISOFORM B-RELATED"/>
    <property type="match status" value="1"/>
</dbReference>
<dbReference type="Pfam" id="PF00067">
    <property type="entry name" value="p450"/>
    <property type="match status" value="1"/>
</dbReference>
<dbReference type="PRINTS" id="PR00385">
    <property type="entry name" value="P450"/>
</dbReference>
<dbReference type="PRINTS" id="PR00463">
    <property type="entry name" value="EP450I"/>
</dbReference>
<evidence type="ECO:0000256" key="10">
    <source>
        <dbReference type="ARBA" id="ARBA00023004"/>
    </source>
</evidence>
<dbReference type="InterPro" id="IPR002401">
    <property type="entry name" value="Cyt_P450_E_grp-I"/>
</dbReference>
<protein>
    <submittedName>
        <fullName evidence="15">Cytochrome P450</fullName>
    </submittedName>
</protein>
<evidence type="ECO:0000256" key="3">
    <source>
        <dbReference type="ARBA" id="ARBA00004406"/>
    </source>
</evidence>
<dbReference type="PANTHER" id="PTHR24292">
    <property type="entry name" value="CYTOCHROME P450"/>
    <property type="match status" value="1"/>
</dbReference>
<evidence type="ECO:0000256" key="14">
    <source>
        <dbReference type="RuleBase" id="RU000461"/>
    </source>
</evidence>
<dbReference type="SUPFAM" id="SSF48264">
    <property type="entry name" value="Cytochrome P450"/>
    <property type="match status" value="1"/>
</dbReference>
<evidence type="ECO:0000256" key="4">
    <source>
        <dbReference type="ARBA" id="ARBA00010617"/>
    </source>
</evidence>
<dbReference type="GO" id="GO:0004497">
    <property type="term" value="F:monooxygenase activity"/>
    <property type="evidence" value="ECO:0007669"/>
    <property type="project" value="UniProtKB-KW"/>
</dbReference>
<dbReference type="GO" id="GO:0005506">
    <property type="term" value="F:iron ion binding"/>
    <property type="evidence" value="ECO:0007669"/>
    <property type="project" value="InterPro"/>
</dbReference>
<dbReference type="Gene3D" id="1.10.630.10">
    <property type="entry name" value="Cytochrome P450"/>
    <property type="match status" value="1"/>
</dbReference>
<evidence type="ECO:0000256" key="5">
    <source>
        <dbReference type="ARBA" id="ARBA00022617"/>
    </source>
</evidence>
<evidence type="ECO:0000256" key="12">
    <source>
        <dbReference type="ARBA" id="ARBA00023136"/>
    </source>
</evidence>
<dbReference type="InterPro" id="IPR050476">
    <property type="entry name" value="Insect_CytP450_Detox"/>
</dbReference>
<dbReference type="InterPro" id="IPR036396">
    <property type="entry name" value="Cyt_P450_sf"/>
</dbReference>
<dbReference type="AlphaFoldDB" id="A0A1W6R7I4"/>
<dbReference type="CDD" id="cd11056">
    <property type="entry name" value="CYP6-like"/>
    <property type="match status" value="1"/>
</dbReference>
<comment type="cofactor">
    <cofactor evidence="1 13">
        <name>heme</name>
        <dbReference type="ChEBI" id="CHEBI:30413"/>
    </cofactor>
</comment>
<evidence type="ECO:0000256" key="8">
    <source>
        <dbReference type="ARBA" id="ARBA00022848"/>
    </source>
</evidence>
<reference evidence="15" key="1">
    <citation type="submission" date="2016-08" db="EMBL/GenBank/DDBJ databases">
        <title>Identification and functional analysis of cytochrome P450 genes from the aquatic midge Chironomus tentans (Diptera: Chironomidae).</title>
        <authorList>
            <person name="Tang G."/>
            <person name="Li D."/>
            <person name="He Y."/>
            <person name="Zhu Y.-C."/>
            <person name="Zhang X."/>
            <person name="Yao J."/>
            <person name="Zhu K."/>
        </authorList>
    </citation>
    <scope>NUCLEOTIDE SEQUENCE</scope>
</reference>
<evidence type="ECO:0000313" key="15">
    <source>
        <dbReference type="EMBL" id="ARO50433.1"/>
    </source>
</evidence>
<keyword evidence="10 13" id="KW-0408">Iron</keyword>
<accession>A0A1W6R7I4</accession>
<gene>
    <name evidence="15" type="primary">CYP6EW1</name>
</gene>
<keyword evidence="6 13" id="KW-0479">Metal-binding</keyword>
<keyword evidence="12" id="KW-0472">Membrane</keyword>
<keyword evidence="5 13" id="KW-0349">Heme</keyword>
<dbReference type="EMBL" id="KX688001">
    <property type="protein sequence ID" value="ARO50433.1"/>
    <property type="molecule type" value="mRNA"/>
</dbReference>
<keyword evidence="9 14" id="KW-0560">Oxidoreductase</keyword>
<evidence type="ECO:0000256" key="13">
    <source>
        <dbReference type="PIRSR" id="PIRSR602401-1"/>
    </source>
</evidence>
<evidence type="ECO:0000256" key="2">
    <source>
        <dbReference type="ARBA" id="ARBA00004174"/>
    </source>
</evidence>
<comment type="similarity">
    <text evidence="4 14">Belongs to the cytochrome P450 family.</text>
</comment>
<dbReference type="PROSITE" id="PS00086">
    <property type="entry name" value="CYTOCHROME_P450"/>
    <property type="match status" value="1"/>
</dbReference>
<keyword evidence="7" id="KW-0256">Endoplasmic reticulum</keyword>
<dbReference type="InterPro" id="IPR017972">
    <property type="entry name" value="Cyt_P450_CS"/>
</dbReference>
<dbReference type="GO" id="GO:0005789">
    <property type="term" value="C:endoplasmic reticulum membrane"/>
    <property type="evidence" value="ECO:0007669"/>
    <property type="project" value="UniProtKB-SubCell"/>
</dbReference>
<proteinExistence type="evidence at transcript level"/>